<dbReference type="Proteomes" id="UP000298313">
    <property type="component" value="Unassembled WGS sequence"/>
</dbReference>
<keyword evidence="5 9" id="KW-0472">Membrane</keyword>
<feature type="transmembrane region" description="Helical" evidence="9">
    <location>
        <begin position="172"/>
        <end position="198"/>
    </location>
</feature>
<keyword evidence="8" id="KW-0175">Coiled coil</keyword>
<dbReference type="InterPro" id="IPR050401">
    <property type="entry name" value="Cyclic_nucleotide_synthase"/>
</dbReference>
<dbReference type="SMART" id="SM00044">
    <property type="entry name" value="CYCc"/>
    <property type="match status" value="1"/>
</dbReference>
<dbReference type="AlphaFoldDB" id="A0A4R9BFP4"/>
<protein>
    <submittedName>
        <fullName evidence="11">Adenylate/guanylate cyclase domain-containing protein</fullName>
    </submittedName>
</protein>
<dbReference type="InterPro" id="IPR029787">
    <property type="entry name" value="Nucleotide_cyclase"/>
</dbReference>
<feature type="transmembrane region" description="Helical" evidence="9">
    <location>
        <begin position="40"/>
        <end position="62"/>
    </location>
</feature>
<dbReference type="CDD" id="cd07302">
    <property type="entry name" value="CHD"/>
    <property type="match status" value="1"/>
</dbReference>
<evidence type="ECO:0000256" key="8">
    <source>
        <dbReference type="SAM" id="Coils"/>
    </source>
</evidence>
<evidence type="ECO:0000256" key="2">
    <source>
        <dbReference type="ARBA" id="ARBA00022692"/>
    </source>
</evidence>
<evidence type="ECO:0000256" key="9">
    <source>
        <dbReference type="SAM" id="Phobius"/>
    </source>
</evidence>
<evidence type="ECO:0000313" key="12">
    <source>
        <dbReference type="Proteomes" id="UP000298313"/>
    </source>
</evidence>
<sequence length="436" mass="47077">MRLAIRKDSVRRRVAVAVSHLAGIGVQTTDTPQERATKTALTLAALLLGTFAGAWTLVYFWYGPTFGWVTSLVYQMSLLFALVHFARTKSFAVFRLTSLSLHLVTPIIVQVALGGFHPSSGVALWSLVAPLGAVIAYGSRESVKWFAAYLTLVGVSAAAGVGEIASGAHVPAVAVAVFFVANIGGVSAVVFLLVRFFVRERERAIRILAEQHERLADEQRRSERLLLNILPAPVAERLKQGDGIIAARLPDVSVLFADIVGFTELSERWPPEKVVVMLNSLFSAFDELADSGGLERIKTIGDAYMVAGGLHPGQPDHLAAIAEMGFAMQREAHRQSASAGFALELRIGFSVGPVVAGVIGRRKFAYDMWGDTVNTASRMESTGIAGSIQVSGAVFDRLKANFRFERRDRVSVRGKGQITTYILLGERDAAAAKEVP</sequence>
<comment type="similarity">
    <text evidence="7">Belongs to the adenylyl cyclase class-4/guanylyl cyclase family.</text>
</comment>
<dbReference type="InterPro" id="IPR001054">
    <property type="entry name" value="A/G_cyclase"/>
</dbReference>
<comment type="caution">
    <text evidence="11">The sequence shown here is derived from an EMBL/GenBank/DDBJ whole genome shotgun (WGS) entry which is preliminary data.</text>
</comment>
<dbReference type="OrthoDB" id="9806704at2"/>
<dbReference type="RefSeq" id="WP_134522443.1">
    <property type="nucleotide sequence ID" value="NZ_SOHH01000033.1"/>
</dbReference>
<feature type="transmembrane region" description="Helical" evidence="9">
    <location>
        <begin position="68"/>
        <end position="86"/>
    </location>
</feature>
<name>A0A4R9BFP4_9MICO</name>
<keyword evidence="3" id="KW-0547">Nucleotide-binding</keyword>
<feature type="transmembrane region" description="Helical" evidence="9">
    <location>
        <begin position="146"/>
        <end position="166"/>
    </location>
</feature>
<evidence type="ECO:0000256" key="3">
    <source>
        <dbReference type="ARBA" id="ARBA00022741"/>
    </source>
</evidence>
<keyword evidence="4 9" id="KW-1133">Transmembrane helix</keyword>
<comment type="subcellular location">
    <subcellularLocation>
        <location evidence="1">Membrane</location>
    </subcellularLocation>
</comment>
<evidence type="ECO:0000256" key="7">
    <source>
        <dbReference type="RuleBase" id="RU000405"/>
    </source>
</evidence>
<keyword evidence="6 7" id="KW-0456">Lyase</keyword>
<evidence type="ECO:0000313" key="11">
    <source>
        <dbReference type="EMBL" id="TFD81500.1"/>
    </source>
</evidence>
<proteinExistence type="inferred from homology"/>
<reference evidence="11 12" key="1">
    <citation type="submission" date="2019-03" db="EMBL/GenBank/DDBJ databases">
        <title>Genomics of glacier-inhabiting Cryobacterium strains.</title>
        <authorList>
            <person name="Liu Q."/>
            <person name="Xin Y.-H."/>
        </authorList>
    </citation>
    <scope>NUCLEOTIDE SEQUENCE [LARGE SCALE GENOMIC DNA]</scope>
    <source>
        <strain evidence="11 12">Hh4</strain>
    </source>
</reference>
<evidence type="ECO:0000256" key="5">
    <source>
        <dbReference type="ARBA" id="ARBA00023136"/>
    </source>
</evidence>
<dbReference type="GO" id="GO:0035556">
    <property type="term" value="P:intracellular signal transduction"/>
    <property type="evidence" value="ECO:0007669"/>
    <property type="project" value="InterPro"/>
</dbReference>
<dbReference type="PANTHER" id="PTHR11920">
    <property type="entry name" value="GUANYLYL CYCLASE"/>
    <property type="match status" value="1"/>
</dbReference>
<organism evidence="11 12">
    <name type="scientific">Cryobacterium fucosi</name>
    <dbReference type="NCBI Taxonomy" id="1259157"/>
    <lineage>
        <taxon>Bacteria</taxon>
        <taxon>Bacillati</taxon>
        <taxon>Actinomycetota</taxon>
        <taxon>Actinomycetes</taxon>
        <taxon>Micrococcales</taxon>
        <taxon>Microbacteriaceae</taxon>
        <taxon>Cryobacterium</taxon>
    </lineage>
</organism>
<dbReference type="PROSITE" id="PS00452">
    <property type="entry name" value="GUANYLATE_CYCLASE_1"/>
    <property type="match status" value="1"/>
</dbReference>
<dbReference type="EMBL" id="SOHH01000033">
    <property type="protein sequence ID" value="TFD81500.1"/>
    <property type="molecule type" value="Genomic_DNA"/>
</dbReference>
<feature type="coiled-coil region" evidence="8">
    <location>
        <begin position="198"/>
        <end position="228"/>
    </location>
</feature>
<feature type="transmembrane region" description="Helical" evidence="9">
    <location>
        <begin position="122"/>
        <end position="139"/>
    </location>
</feature>
<dbReference type="GO" id="GO:0009190">
    <property type="term" value="P:cyclic nucleotide biosynthetic process"/>
    <property type="evidence" value="ECO:0007669"/>
    <property type="project" value="InterPro"/>
</dbReference>
<accession>A0A4R9BFP4</accession>
<dbReference type="GO" id="GO:0000166">
    <property type="term" value="F:nucleotide binding"/>
    <property type="evidence" value="ECO:0007669"/>
    <property type="project" value="UniProtKB-KW"/>
</dbReference>
<feature type="domain" description="Guanylate cyclase" evidence="10">
    <location>
        <begin position="253"/>
        <end position="380"/>
    </location>
</feature>
<keyword evidence="12" id="KW-1185">Reference proteome</keyword>
<dbReference type="PROSITE" id="PS50125">
    <property type="entry name" value="GUANYLATE_CYCLASE_2"/>
    <property type="match status" value="1"/>
</dbReference>
<evidence type="ECO:0000256" key="1">
    <source>
        <dbReference type="ARBA" id="ARBA00004370"/>
    </source>
</evidence>
<evidence type="ECO:0000256" key="6">
    <source>
        <dbReference type="ARBA" id="ARBA00023239"/>
    </source>
</evidence>
<feature type="transmembrane region" description="Helical" evidence="9">
    <location>
        <begin position="93"/>
        <end position="116"/>
    </location>
</feature>
<gene>
    <name evidence="11" type="ORF">E3T48_03330</name>
</gene>
<dbReference type="SUPFAM" id="SSF55073">
    <property type="entry name" value="Nucleotide cyclase"/>
    <property type="match status" value="1"/>
</dbReference>
<dbReference type="Gene3D" id="3.30.70.1230">
    <property type="entry name" value="Nucleotide cyclase"/>
    <property type="match status" value="1"/>
</dbReference>
<evidence type="ECO:0000259" key="10">
    <source>
        <dbReference type="PROSITE" id="PS50125"/>
    </source>
</evidence>
<dbReference type="PANTHER" id="PTHR11920:SF335">
    <property type="entry name" value="GUANYLATE CYCLASE"/>
    <property type="match status" value="1"/>
</dbReference>
<dbReference type="GO" id="GO:0004016">
    <property type="term" value="F:adenylate cyclase activity"/>
    <property type="evidence" value="ECO:0007669"/>
    <property type="project" value="UniProtKB-ARBA"/>
</dbReference>
<keyword evidence="2 9" id="KW-0812">Transmembrane</keyword>
<dbReference type="Pfam" id="PF00211">
    <property type="entry name" value="Guanylate_cyc"/>
    <property type="match status" value="1"/>
</dbReference>
<dbReference type="InterPro" id="IPR018297">
    <property type="entry name" value="A/G_cyclase_CS"/>
</dbReference>
<evidence type="ECO:0000256" key="4">
    <source>
        <dbReference type="ARBA" id="ARBA00022989"/>
    </source>
</evidence>
<dbReference type="GO" id="GO:0016020">
    <property type="term" value="C:membrane"/>
    <property type="evidence" value="ECO:0007669"/>
    <property type="project" value="UniProtKB-SubCell"/>
</dbReference>